<comment type="similarity">
    <text evidence="1">Belongs to the UPF0065 (bug) family.</text>
</comment>
<dbReference type="Gene3D" id="3.40.190.150">
    <property type="entry name" value="Bordetella uptake gene, domain 1"/>
    <property type="match status" value="1"/>
</dbReference>
<dbReference type="AlphaFoldDB" id="W4L475"/>
<proteinExistence type="inferred from homology"/>
<evidence type="ECO:0000313" key="3">
    <source>
        <dbReference type="Proteomes" id="UP000019141"/>
    </source>
</evidence>
<dbReference type="Gene3D" id="3.40.190.10">
    <property type="entry name" value="Periplasmic binding protein-like II"/>
    <property type="match status" value="1"/>
</dbReference>
<dbReference type="Pfam" id="PF03401">
    <property type="entry name" value="TctC"/>
    <property type="match status" value="1"/>
</dbReference>
<protein>
    <recommendedName>
        <fullName evidence="4">Tripartite tricarboxylate transporter substrate binding protein</fullName>
    </recommendedName>
</protein>
<dbReference type="EMBL" id="AZHW01001470">
    <property type="protein sequence ID" value="ETW92475.1"/>
    <property type="molecule type" value="Genomic_DNA"/>
</dbReference>
<dbReference type="HOGENOM" id="CLU_1096211_0_0_7"/>
<keyword evidence="3" id="KW-1185">Reference proteome</keyword>
<accession>W4L475</accession>
<dbReference type="PANTHER" id="PTHR42928">
    <property type="entry name" value="TRICARBOXYLATE-BINDING PROTEIN"/>
    <property type="match status" value="1"/>
</dbReference>
<dbReference type="CDD" id="cd07012">
    <property type="entry name" value="PBP2_Bug_TTT"/>
    <property type="match status" value="1"/>
</dbReference>
<reference evidence="2 3" key="1">
    <citation type="journal article" date="2014" name="Nature">
        <title>An environmental bacterial taxon with a large and distinct metabolic repertoire.</title>
        <authorList>
            <person name="Wilson M.C."/>
            <person name="Mori T."/>
            <person name="Ruckert C."/>
            <person name="Uria A.R."/>
            <person name="Helf M.J."/>
            <person name="Takada K."/>
            <person name="Gernert C."/>
            <person name="Steffens U.A."/>
            <person name="Heycke N."/>
            <person name="Schmitt S."/>
            <person name="Rinke C."/>
            <person name="Helfrich E.J."/>
            <person name="Brachmann A.O."/>
            <person name="Gurgui C."/>
            <person name="Wakimoto T."/>
            <person name="Kracht M."/>
            <person name="Crusemann M."/>
            <person name="Hentschel U."/>
            <person name="Abe I."/>
            <person name="Matsunaga S."/>
            <person name="Kalinowski J."/>
            <person name="Takeyama H."/>
            <person name="Piel J."/>
        </authorList>
    </citation>
    <scope>NUCLEOTIDE SEQUENCE [LARGE SCALE GENOMIC DNA]</scope>
    <source>
        <strain evidence="3">TSY1</strain>
    </source>
</reference>
<feature type="non-terminal residue" evidence="2">
    <location>
        <position position="1"/>
    </location>
</feature>
<comment type="caution">
    <text evidence="2">The sequence shown here is derived from an EMBL/GenBank/DDBJ whole genome shotgun (WGS) entry which is preliminary data.</text>
</comment>
<dbReference type="PATRIC" id="fig|1429438.4.peg.8096"/>
<dbReference type="InterPro" id="IPR042100">
    <property type="entry name" value="Bug_dom1"/>
</dbReference>
<dbReference type="Proteomes" id="UP000019141">
    <property type="component" value="Unassembled WGS sequence"/>
</dbReference>
<organism evidence="2 3">
    <name type="scientific">Entotheonella factor</name>
    <dbReference type="NCBI Taxonomy" id="1429438"/>
    <lineage>
        <taxon>Bacteria</taxon>
        <taxon>Pseudomonadati</taxon>
        <taxon>Nitrospinota/Tectimicrobiota group</taxon>
        <taxon>Candidatus Tectimicrobiota</taxon>
        <taxon>Candidatus Entotheonellia</taxon>
        <taxon>Candidatus Entotheonellales</taxon>
        <taxon>Candidatus Entotheonellaceae</taxon>
        <taxon>Candidatus Entotheonella</taxon>
    </lineage>
</organism>
<sequence length="253" mass="26653">VTGNLSYTYIKNAKPDGYTVAWNSTSILTTTNIGNVPFRYDAMAHIGRVEFQPMVFAVKATASWQSFGEFVAACQANPGTLKVGNSGTGSATHLAAIAMMSASGCEAIHVPLGIKRRNAGLLSGETDAMAAPLTGALNLAKAKKIRIMSHLSGQANPVIPDVPSMKSLGYDIEMDLFRGLTVPAATPDPIKAKLAEAMRQAAQSPAFQALAKKKGFTVSPLGPDDFETYLAANDQVVQTIMQGAGLYQSKATK</sequence>
<evidence type="ECO:0000256" key="1">
    <source>
        <dbReference type="ARBA" id="ARBA00006987"/>
    </source>
</evidence>
<dbReference type="InterPro" id="IPR005064">
    <property type="entry name" value="BUG"/>
</dbReference>
<gene>
    <name evidence="2" type="ORF">ETSY1_43465</name>
</gene>
<name>W4L475_ENTF1</name>
<dbReference type="PANTHER" id="PTHR42928:SF5">
    <property type="entry name" value="BLR1237 PROTEIN"/>
    <property type="match status" value="1"/>
</dbReference>
<evidence type="ECO:0000313" key="2">
    <source>
        <dbReference type="EMBL" id="ETW92475.1"/>
    </source>
</evidence>
<evidence type="ECO:0008006" key="4">
    <source>
        <dbReference type="Google" id="ProtNLM"/>
    </source>
</evidence>